<protein>
    <submittedName>
        <fullName evidence="3">Uncharacterized protein</fullName>
    </submittedName>
</protein>
<dbReference type="Proteomes" id="UP000654075">
    <property type="component" value="Unassembled WGS sequence"/>
</dbReference>
<feature type="signal peptide" evidence="2">
    <location>
        <begin position="1"/>
        <end position="17"/>
    </location>
</feature>
<dbReference type="AlphaFoldDB" id="A0A813FF93"/>
<feature type="region of interest" description="Disordered" evidence="1">
    <location>
        <begin position="16"/>
        <end position="36"/>
    </location>
</feature>
<evidence type="ECO:0000256" key="2">
    <source>
        <dbReference type="SAM" id="SignalP"/>
    </source>
</evidence>
<evidence type="ECO:0000313" key="3">
    <source>
        <dbReference type="EMBL" id="CAE8611997.1"/>
    </source>
</evidence>
<evidence type="ECO:0000313" key="4">
    <source>
        <dbReference type="Proteomes" id="UP000654075"/>
    </source>
</evidence>
<evidence type="ECO:0000256" key="1">
    <source>
        <dbReference type="SAM" id="MobiDB-lite"/>
    </source>
</evidence>
<name>A0A813FF93_POLGL</name>
<dbReference type="EMBL" id="CAJNNV010025066">
    <property type="protein sequence ID" value="CAE8611997.1"/>
    <property type="molecule type" value="Genomic_DNA"/>
</dbReference>
<feature type="chain" id="PRO_5032531836" evidence="2">
    <location>
        <begin position="18"/>
        <end position="90"/>
    </location>
</feature>
<gene>
    <name evidence="3" type="ORF">PGLA1383_LOCUS29798</name>
</gene>
<dbReference type="OrthoDB" id="410192at2759"/>
<keyword evidence="2" id="KW-0732">Signal</keyword>
<comment type="caution">
    <text evidence="3">The sequence shown here is derived from an EMBL/GenBank/DDBJ whole genome shotgun (WGS) entry which is preliminary data.</text>
</comment>
<accession>A0A813FF93</accession>
<proteinExistence type="predicted"/>
<organism evidence="3 4">
    <name type="scientific">Polarella glacialis</name>
    <name type="common">Dinoflagellate</name>
    <dbReference type="NCBI Taxonomy" id="89957"/>
    <lineage>
        <taxon>Eukaryota</taxon>
        <taxon>Sar</taxon>
        <taxon>Alveolata</taxon>
        <taxon>Dinophyceae</taxon>
        <taxon>Suessiales</taxon>
        <taxon>Suessiaceae</taxon>
        <taxon>Polarella</taxon>
    </lineage>
</organism>
<sequence>MALALLLSLCLALPATAAPKKGPPPNMPGMPGMGKGPPWRNVVSKVFNEACVMNRNQPSVFCFPDTDELIDGLAKAADNGADLTGEMFLL</sequence>
<feature type="non-terminal residue" evidence="3">
    <location>
        <position position="1"/>
    </location>
</feature>
<reference evidence="3" key="1">
    <citation type="submission" date="2021-02" db="EMBL/GenBank/DDBJ databases">
        <authorList>
            <person name="Dougan E. K."/>
            <person name="Rhodes N."/>
            <person name="Thang M."/>
            <person name="Chan C."/>
        </authorList>
    </citation>
    <scope>NUCLEOTIDE SEQUENCE</scope>
</reference>
<keyword evidence="4" id="KW-1185">Reference proteome</keyword>